<dbReference type="Proteomes" id="UP000297861">
    <property type="component" value="Unassembled WGS sequence"/>
</dbReference>
<gene>
    <name evidence="1" type="ORF">E2605_14530</name>
</gene>
<keyword evidence="2" id="KW-1185">Reference proteome</keyword>
<protein>
    <submittedName>
        <fullName evidence="1">Uncharacterized protein</fullName>
    </submittedName>
</protein>
<evidence type="ECO:0000313" key="2">
    <source>
        <dbReference type="Proteomes" id="UP000297861"/>
    </source>
</evidence>
<dbReference type="PROSITE" id="PS51257">
    <property type="entry name" value="PROKAR_LIPOPROTEIN"/>
    <property type="match status" value="1"/>
</dbReference>
<dbReference type="STRING" id="1121485.GCA_000426485_02044"/>
<dbReference type="RefSeq" id="WP_134436984.1">
    <property type="nucleotide sequence ID" value="NZ_SOML01000009.1"/>
</dbReference>
<dbReference type="OrthoDB" id="9921320at2"/>
<dbReference type="EMBL" id="SOML01000009">
    <property type="protein sequence ID" value="TFD95032.1"/>
    <property type="molecule type" value="Genomic_DNA"/>
</dbReference>
<evidence type="ECO:0000313" key="1">
    <source>
        <dbReference type="EMBL" id="TFD95032.1"/>
    </source>
</evidence>
<name>A0A4Y8KXT2_9BACT</name>
<proteinExistence type="predicted"/>
<reference evidence="1 2" key="1">
    <citation type="submission" date="2019-03" db="EMBL/GenBank/DDBJ databases">
        <title>San Antonio Military Medical Center submission to MRSN (WRAIR), pending publication.</title>
        <authorList>
            <person name="Blyth D.M."/>
            <person name="Mccarthy S.L."/>
            <person name="Schall S.E."/>
            <person name="Stam J.A."/>
            <person name="Ong A.C."/>
            <person name="Mcgann P.T."/>
        </authorList>
    </citation>
    <scope>NUCLEOTIDE SEQUENCE [LARGE SCALE GENOMIC DNA]</scope>
    <source>
        <strain evidence="1 2">MRSN571793</strain>
    </source>
</reference>
<organism evidence="1 2">
    <name type="scientific">Dysgonomonas capnocytophagoides</name>
    <dbReference type="NCBI Taxonomy" id="45254"/>
    <lineage>
        <taxon>Bacteria</taxon>
        <taxon>Pseudomonadati</taxon>
        <taxon>Bacteroidota</taxon>
        <taxon>Bacteroidia</taxon>
        <taxon>Bacteroidales</taxon>
        <taxon>Dysgonomonadaceae</taxon>
        <taxon>Dysgonomonas</taxon>
    </lineage>
</organism>
<dbReference type="AlphaFoldDB" id="A0A4Y8KXT2"/>
<comment type="caution">
    <text evidence="1">The sequence shown here is derived from an EMBL/GenBank/DDBJ whole genome shotgun (WGS) entry which is preliminary data.</text>
</comment>
<accession>A0A4Y8KXT2</accession>
<sequence>MNKTKLLVYLLFVAGLISCSKESPYEIRSLYIEYNNIPADIQKMIEQQVENKKDTVFNFAKTSEKKQYIIYRFYSASQLPKENLLDGTRKIRLSVLNEKDSIGNPLYQVELYKSEQSQWKRTWNLGSTSFYSDTIVSDKYIGQALISSLNISDWKGLP</sequence>